<dbReference type="GO" id="GO:0006355">
    <property type="term" value="P:regulation of DNA-templated transcription"/>
    <property type="evidence" value="ECO:0007669"/>
    <property type="project" value="InterPro"/>
</dbReference>
<protein>
    <submittedName>
        <fullName evidence="9">PTS transporter subunit EIIA</fullName>
    </submittedName>
</protein>
<dbReference type="Pfam" id="PF00874">
    <property type="entry name" value="PRD"/>
    <property type="match status" value="1"/>
</dbReference>
<dbReference type="AlphaFoldDB" id="A0A7X9LDQ1"/>
<reference evidence="9 10" key="1">
    <citation type="submission" date="2020-04" db="EMBL/GenBank/DDBJ databases">
        <title>MicrobeNet Type strains.</title>
        <authorList>
            <person name="Nicholson A.C."/>
        </authorList>
    </citation>
    <scope>NUCLEOTIDE SEQUENCE [LARGE SCALE GENOMIC DNA]</scope>
    <source>
        <strain evidence="9 10">DSM 22768</strain>
    </source>
</reference>
<dbReference type="InterPro" id="IPR036634">
    <property type="entry name" value="PRD_sf"/>
</dbReference>
<dbReference type="Pfam" id="PF00359">
    <property type="entry name" value="PTS_EIIA_2"/>
    <property type="match status" value="1"/>
</dbReference>
<dbReference type="InterPro" id="IPR013011">
    <property type="entry name" value="PTS_EIIB_2"/>
</dbReference>
<accession>A0A7X9LDQ1</accession>
<dbReference type="InterPro" id="IPR036095">
    <property type="entry name" value="PTS_EIIB-like_sf"/>
</dbReference>
<dbReference type="PROSITE" id="PS51099">
    <property type="entry name" value="PTS_EIIB_TYPE_2"/>
    <property type="match status" value="1"/>
</dbReference>
<dbReference type="InterPro" id="IPR016152">
    <property type="entry name" value="PTrfase/Anion_transptr"/>
</dbReference>
<evidence type="ECO:0000313" key="9">
    <source>
        <dbReference type="EMBL" id="NMD49363.1"/>
    </source>
</evidence>
<evidence type="ECO:0000259" key="8">
    <source>
        <dbReference type="PROSITE" id="PS51372"/>
    </source>
</evidence>
<dbReference type="Gene3D" id="3.40.930.10">
    <property type="entry name" value="Mannitol-specific EII, Chain A"/>
    <property type="match status" value="1"/>
</dbReference>
<keyword evidence="2" id="KW-0677">Repeat</keyword>
<name>A0A7X9LDQ1_STRRT</name>
<evidence type="ECO:0000259" key="7">
    <source>
        <dbReference type="PROSITE" id="PS51099"/>
    </source>
</evidence>
<evidence type="ECO:0000256" key="4">
    <source>
        <dbReference type="ARBA" id="ARBA00023159"/>
    </source>
</evidence>
<dbReference type="SUPFAM" id="SSF55804">
    <property type="entry name" value="Phoshotransferase/anion transport protein"/>
    <property type="match status" value="1"/>
</dbReference>
<dbReference type="GO" id="GO:0008982">
    <property type="term" value="F:protein-N(PI)-phosphohistidine-sugar phosphotransferase activity"/>
    <property type="evidence" value="ECO:0007669"/>
    <property type="project" value="InterPro"/>
</dbReference>
<dbReference type="RefSeq" id="WP_193523638.1">
    <property type="nucleotide sequence ID" value="NZ_JABASA010000012.1"/>
</dbReference>
<dbReference type="InterPro" id="IPR050661">
    <property type="entry name" value="BglG_antiterminators"/>
</dbReference>
<evidence type="ECO:0000259" key="6">
    <source>
        <dbReference type="PROSITE" id="PS51094"/>
    </source>
</evidence>
<dbReference type="Pfam" id="PF05043">
    <property type="entry name" value="Mga"/>
    <property type="match status" value="1"/>
</dbReference>
<evidence type="ECO:0000256" key="2">
    <source>
        <dbReference type="ARBA" id="ARBA00022737"/>
    </source>
</evidence>
<dbReference type="InterPro" id="IPR002178">
    <property type="entry name" value="PTS_EIIA_type-2_dom"/>
</dbReference>
<evidence type="ECO:0000313" key="10">
    <source>
        <dbReference type="Proteomes" id="UP000532121"/>
    </source>
</evidence>
<keyword evidence="4" id="KW-0010">Activator</keyword>
<dbReference type="GO" id="GO:0009401">
    <property type="term" value="P:phosphoenolpyruvate-dependent sugar phosphotransferase system"/>
    <property type="evidence" value="ECO:0007669"/>
    <property type="project" value="InterPro"/>
</dbReference>
<keyword evidence="3" id="KW-0805">Transcription regulation</keyword>
<dbReference type="SUPFAM" id="SSF52794">
    <property type="entry name" value="PTS system IIB component-like"/>
    <property type="match status" value="1"/>
</dbReference>
<dbReference type="InterPro" id="IPR036388">
    <property type="entry name" value="WH-like_DNA-bd_sf"/>
</dbReference>
<dbReference type="SUPFAM" id="SSF63520">
    <property type="entry name" value="PTS-regulatory domain, PRD"/>
    <property type="match status" value="1"/>
</dbReference>
<dbReference type="PANTHER" id="PTHR30185">
    <property type="entry name" value="CRYPTIC BETA-GLUCOSIDE BGL OPERON ANTITERMINATOR"/>
    <property type="match status" value="1"/>
</dbReference>
<evidence type="ECO:0000256" key="5">
    <source>
        <dbReference type="ARBA" id="ARBA00023163"/>
    </source>
</evidence>
<dbReference type="PROSITE" id="PS51372">
    <property type="entry name" value="PRD_2"/>
    <property type="match status" value="1"/>
</dbReference>
<feature type="domain" description="PTS EIIB type-2" evidence="7">
    <location>
        <begin position="402"/>
        <end position="490"/>
    </location>
</feature>
<dbReference type="InterPro" id="IPR011608">
    <property type="entry name" value="PRD"/>
</dbReference>
<keyword evidence="5" id="KW-0804">Transcription</keyword>
<proteinExistence type="predicted"/>
<dbReference type="Proteomes" id="UP000532121">
    <property type="component" value="Unassembled WGS sequence"/>
</dbReference>
<organism evidence="9 10">
    <name type="scientific">Streptococcus ratti</name>
    <dbReference type="NCBI Taxonomy" id="1341"/>
    <lineage>
        <taxon>Bacteria</taxon>
        <taxon>Bacillati</taxon>
        <taxon>Bacillota</taxon>
        <taxon>Bacilli</taxon>
        <taxon>Lactobacillales</taxon>
        <taxon>Streptococcaceae</taxon>
        <taxon>Streptococcus</taxon>
    </lineage>
</organism>
<keyword evidence="1" id="KW-0808">Transferase</keyword>
<dbReference type="EMBL" id="JABASA010000012">
    <property type="protein sequence ID" value="NMD49363.1"/>
    <property type="molecule type" value="Genomic_DNA"/>
</dbReference>
<dbReference type="InterPro" id="IPR007737">
    <property type="entry name" value="Mga_HTH"/>
</dbReference>
<feature type="domain" description="PRD" evidence="8">
    <location>
        <begin position="289"/>
        <end position="397"/>
    </location>
</feature>
<dbReference type="Gene3D" id="1.10.1790.10">
    <property type="entry name" value="PRD domain"/>
    <property type="match status" value="1"/>
</dbReference>
<dbReference type="CDD" id="cd05568">
    <property type="entry name" value="PTS_IIB_bgl_like"/>
    <property type="match status" value="1"/>
</dbReference>
<comment type="caution">
    <text evidence="9">The sequence shown here is derived from an EMBL/GenBank/DDBJ whole genome shotgun (WGS) entry which is preliminary data.</text>
</comment>
<evidence type="ECO:0000256" key="1">
    <source>
        <dbReference type="ARBA" id="ARBA00022679"/>
    </source>
</evidence>
<dbReference type="PROSITE" id="PS51094">
    <property type="entry name" value="PTS_EIIA_TYPE_2"/>
    <property type="match status" value="1"/>
</dbReference>
<evidence type="ECO:0000256" key="3">
    <source>
        <dbReference type="ARBA" id="ARBA00023015"/>
    </source>
</evidence>
<dbReference type="CDD" id="cd00211">
    <property type="entry name" value="PTS_IIA_fru"/>
    <property type="match status" value="1"/>
</dbReference>
<feature type="domain" description="PTS EIIA type-2" evidence="6">
    <location>
        <begin position="547"/>
        <end position="690"/>
    </location>
</feature>
<dbReference type="PANTHER" id="PTHR30185:SF18">
    <property type="entry name" value="TRANSCRIPTIONAL REGULATOR MTLR"/>
    <property type="match status" value="1"/>
</dbReference>
<sequence>MKERSVSILNRILVSTLPVRTDSLQKEFKVSSRTIRNDILTINDFLASIHLPIIQSIRSQGFFLNLSDEEGKVLQSELSNEDKTDYLDRKERILDLILDLALGKGKVFLHSKETFYGVSKSTIDEDMRQIRQELAFYPLDIISHPKRGLLLAGSEAAIRIMLYSLLSPEITKIGRAVSSHKSRIISYYIPSETILKINEIFDRTILTVEDDIHRTHFILFTCIWLLRVKRGVEVSQEDLSKDAAAKTADVDHYLKAVCQEFAIVPSALEKQYIHSILQSFNIKKNDSPINWIQLQILTIQLINFVEEETKIPFNRKDGVLQQGLYRHIVSMVARVKNNIQLTNPLTERIKQSYGSIYQAVGTFARQLEKMLGCKIIDDEIAFLTIYFSTTLSEINQDNKYWYRAVVVCNHGTATAKLLAENLKEFFNIEVFAILNSREIDIIDKLDVDLVFSTVNIAYHNKPVLVLDSIIQEDTKLRINHFLQANQKARRVTQKKEDYTKVFLEILQLMEKSSKVEIDKELYAAIEGIFARNGLRINKREVQPMIEDILKDEHILITDKKYNWRDAIKFVSAPLYKDGIVNKHYSEAMIESVEKYGPYIIIGPHLALAHARPEDGAKQLGLSLAVFEEPVAFGEESNEQVQVIFCLSAVDAFSHLNIMKSLVNLIRATNKVEQLCQARDVQSVKTILFHSKEES</sequence>
<gene>
    <name evidence="9" type="ORF">HHO37_06770</name>
</gene>
<dbReference type="Gene3D" id="1.10.10.10">
    <property type="entry name" value="Winged helix-like DNA-binding domain superfamily/Winged helix DNA-binding domain"/>
    <property type="match status" value="1"/>
</dbReference>